<keyword evidence="2" id="KW-0472">Membrane</keyword>
<keyword evidence="2" id="KW-0812">Transmembrane</keyword>
<dbReference type="Proteomes" id="UP000719412">
    <property type="component" value="Unassembled WGS sequence"/>
</dbReference>
<feature type="transmembrane region" description="Helical" evidence="2">
    <location>
        <begin position="42"/>
        <end position="63"/>
    </location>
</feature>
<name>A0A8J6HYR9_TENMO</name>
<evidence type="ECO:0000313" key="4">
    <source>
        <dbReference type="Proteomes" id="UP000719412"/>
    </source>
</evidence>
<dbReference type="Gene3D" id="6.20.400.20">
    <property type="match status" value="1"/>
</dbReference>
<sequence>MEWTDDNSSSVWNVSTQRTLSTPETTSKTGTPQWYESGRITIPLYAVIFMLAVVGNTLVILTLKDEEDQGQGKKNQWPIDRVRPAAGPPGIRPIGHSPDLPYGQSGPACM</sequence>
<comment type="caution">
    <text evidence="3">The sequence shown here is derived from an EMBL/GenBank/DDBJ whole genome shotgun (WGS) entry which is preliminary data.</text>
</comment>
<evidence type="ECO:0000256" key="1">
    <source>
        <dbReference type="SAM" id="MobiDB-lite"/>
    </source>
</evidence>
<dbReference type="AlphaFoldDB" id="A0A8J6HYR9"/>
<proteinExistence type="predicted"/>
<reference evidence="3" key="2">
    <citation type="submission" date="2021-08" db="EMBL/GenBank/DDBJ databases">
        <authorList>
            <person name="Eriksson T."/>
        </authorList>
    </citation>
    <scope>NUCLEOTIDE SEQUENCE</scope>
    <source>
        <strain evidence="3">Stoneville</strain>
        <tissue evidence="3">Whole head</tissue>
    </source>
</reference>
<dbReference type="EMBL" id="JABDTM020004069">
    <property type="protein sequence ID" value="KAH0822146.1"/>
    <property type="molecule type" value="Genomic_DNA"/>
</dbReference>
<evidence type="ECO:0000256" key="2">
    <source>
        <dbReference type="SAM" id="Phobius"/>
    </source>
</evidence>
<keyword evidence="2" id="KW-1133">Transmembrane helix</keyword>
<organism evidence="3 4">
    <name type="scientific">Tenebrio molitor</name>
    <name type="common">Yellow mealworm beetle</name>
    <dbReference type="NCBI Taxonomy" id="7067"/>
    <lineage>
        <taxon>Eukaryota</taxon>
        <taxon>Metazoa</taxon>
        <taxon>Ecdysozoa</taxon>
        <taxon>Arthropoda</taxon>
        <taxon>Hexapoda</taxon>
        <taxon>Insecta</taxon>
        <taxon>Pterygota</taxon>
        <taxon>Neoptera</taxon>
        <taxon>Endopterygota</taxon>
        <taxon>Coleoptera</taxon>
        <taxon>Polyphaga</taxon>
        <taxon>Cucujiformia</taxon>
        <taxon>Tenebrionidae</taxon>
        <taxon>Tenebrio</taxon>
    </lineage>
</organism>
<accession>A0A8J6HYR9</accession>
<gene>
    <name evidence="3" type="ORF">GEV33_000645</name>
</gene>
<keyword evidence="4" id="KW-1185">Reference proteome</keyword>
<feature type="region of interest" description="Disordered" evidence="1">
    <location>
        <begin position="66"/>
        <end position="110"/>
    </location>
</feature>
<evidence type="ECO:0000313" key="3">
    <source>
        <dbReference type="EMBL" id="KAH0822146.1"/>
    </source>
</evidence>
<reference evidence="3" key="1">
    <citation type="journal article" date="2020" name="J Insects Food Feed">
        <title>The yellow mealworm (Tenebrio molitor) genome: a resource for the emerging insects as food and feed industry.</title>
        <authorList>
            <person name="Eriksson T."/>
            <person name="Andere A."/>
            <person name="Kelstrup H."/>
            <person name="Emery V."/>
            <person name="Picard C."/>
        </authorList>
    </citation>
    <scope>NUCLEOTIDE SEQUENCE</scope>
    <source>
        <strain evidence="3">Stoneville</strain>
        <tissue evidence="3">Whole head</tissue>
    </source>
</reference>
<feature type="region of interest" description="Disordered" evidence="1">
    <location>
        <begin position="1"/>
        <end position="31"/>
    </location>
</feature>
<protein>
    <submittedName>
        <fullName evidence="3">Uncharacterized protein</fullName>
    </submittedName>
</protein>